<dbReference type="EMBL" id="SNXS01000002">
    <property type="protein sequence ID" value="TDP72686.1"/>
    <property type="molecule type" value="Genomic_DNA"/>
</dbReference>
<keyword evidence="3" id="KW-1185">Reference proteome</keyword>
<evidence type="ECO:0000313" key="2">
    <source>
        <dbReference type="EMBL" id="TDP72686.1"/>
    </source>
</evidence>
<dbReference type="PANTHER" id="PTHR43792:SF1">
    <property type="entry name" value="N-ACETYLTRANSFERASE DOMAIN-CONTAINING PROTEIN"/>
    <property type="match status" value="1"/>
</dbReference>
<dbReference type="Gene3D" id="3.40.630.30">
    <property type="match status" value="1"/>
</dbReference>
<reference evidence="2 3" key="1">
    <citation type="submission" date="2019-03" db="EMBL/GenBank/DDBJ databases">
        <title>Genomic Encyclopedia of Type Strains, Phase IV (KMG-IV): sequencing the most valuable type-strain genomes for metagenomic binning, comparative biology and taxonomic classification.</title>
        <authorList>
            <person name="Goeker M."/>
        </authorList>
    </citation>
    <scope>NUCLEOTIDE SEQUENCE [LARGE SCALE GENOMIC DNA]</scope>
    <source>
        <strain evidence="2 3">DSM 16998</strain>
    </source>
</reference>
<dbReference type="GO" id="GO:0016747">
    <property type="term" value="F:acyltransferase activity, transferring groups other than amino-acyl groups"/>
    <property type="evidence" value="ECO:0007669"/>
    <property type="project" value="InterPro"/>
</dbReference>
<gene>
    <name evidence="2" type="ORF">DES47_102431</name>
</gene>
<dbReference type="PANTHER" id="PTHR43792">
    <property type="entry name" value="GNAT FAMILY, PUTATIVE (AFU_ORTHOLOGUE AFUA_3G00765)-RELATED-RELATED"/>
    <property type="match status" value="1"/>
</dbReference>
<organism evidence="2 3">
    <name type="scientific">Roseateles toxinivorans</name>
    <dbReference type="NCBI Taxonomy" id="270368"/>
    <lineage>
        <taxon>Bacteria</taxon>
        <taxon>Pseudomonadati</taxon>
        <taxon>Pseudomonadota</taxon>
        <taxon>Betaproteobacteria</taxon>
        <taxon>Burkholderiales</taxon>
        <taxon>Sphaerotilaceae</taxon>
        <taxon>Roseateles</taxon>
    </lineage>
</organism>
<sequence>MRKAIRPLAEVLPRHTPRVTLRRLAVSDLDAFHAYRSDAEVGRYQGWMPMTREQAQAFLAEMSTAEFCPDEAWFQLAIAERASGRLIGDIGICVHTGDDAHAEIGFTLAPQAQHRGLGTEAVRAAVAMLFERRAITRVVGITDARNLASLRLLERIGMSQVQTLQTVFRGEPCTELLCELRRPAAATG</sequence>
<dbReference type="SUPFAM" id="SSF55729">
    <property type="entry name" value="Acyl-CoA N-acyltransferases (Nat)"/>
    <property type="match status" value="1"/>
</dbReference>
<proteinExistence type="predicted"/>
<dbReference type="InterPro" id="IPR016181">
    <property type="entry name" value="Acyl_CoA_acyltransferase"/>
</dbReference>
<dbReference type="Pfam" id="PF13302">
    <property type="entry name" value="Acetyltransf_3"/>
    <property type="match status" value="1"/>
</dbReference>
<feature type="domain" description="N-acetyltransferase" evidence="1">
    <location>
        <begin position="19"/>
        <end position="183"/>
    </location>
</feature>
<evidence type="ECO:0000259" key="1">
    <source>
        <dbReference type="PROSITE" id="PS51186"/>
    </source>
</evidence>
<dbReference type="AlphaFoldDB" id="A0A4R6QNW0"/>
<keyword evidence="2" id="KW-0808">Transferase</keyword>
<dbReference type="InParanoid" id="A0A4R6QNW0"/>
<evidence type="ECO:0000313" key="3">
    <source>
        <dbReference type="Proteomes" id="UP000295361"/>
    </source>
</evidence>
<dbReference type="CDD" id="cd04301">
    <property type="entry name" value="NAT_SF"/>
    <property type="match status" value="1"/>
</dbReference>
<accession>A0A4R6QNW0</accession>
<dbReference type="InterPro" id="IPR051531">
    <property type="entry name" value="N-acetyltransferase"/>
</dbReference>
<dbReference type="InterPro" id="IPR000182">
    <property type="entry name" value="GNAT_dom"/>
</dbReference>
<name>A0A4R6QNW0_9BURK</name>
<dbReference type="PROSITE" id="PS51186">
    <property type="entry name" value="GNAT"/>
    <property type="match status" value="1"/>
</dbReference>
<dbReference type="Proteomes" id="UP000295361">
    <property type="component" value="Unassembled WGS sequence"/>
</dbReference>
<comment type="caution">
    <text evidence="2">The sequence shown here is derived from an EMBL/GenBank/DDBJ whole genome shotgun (WGS) entry which is preliminary data.</text>
</comment>
<protein>
    <submittedName>
        <fullName evidence="2">Aminoglycoside 6'-N-acetyltransferase</fullName>
    </submittedName>
</protein>